<keyword evidence="2" id="KW-0378">Hydrolase</keyword>
<evidence type="ECO:0000313" key="4">
    <source>
        <dbReference type="EMBL" id="WCR09375.1"/>
    </source>
</evidence>
<evidence type="ECO:0000256" key="3">
    <source>
        <dbReference type="SAM" id="MobiDB-lite"/>
    </source>
</evidence>
<accession>A0ABY7SQS3</accession>
<dbReference type="RefSeq" id="WP_272857486.1">
    <property type="nucleotide sequence ID" value="NZ_CP067134.1"/>
</dbReference>
<comment type="similarity">
    <text evidence="1">Belongs to the 4-hydroxybenzoyl-CoA thioesterase family.</text>
</comment>
<dbReference type="Gene3D" id="3.10.129.10">
    <property type="entry name" value="Hotdog Thioesterase"/>
    <property type="match status" value="1"/>
</dbReference>
<dbReference type="PANTHER" id="PTHR31793:SF27">
    <property type="entry name" value="NOVEL THIOESTERASE SUPERFAMILY DOMAIN AND SAPOSIN A-TYPE DOMAIN CONTAINING PROTEIN (0610012H03RIK)"/>
    <property type="match status" value="1"/>
</dbReference>
<dbReference type="PANTHER" id="PTHR31793">
    <property type="entry name" value="4-HYDROXYBENZOYL-COA THIOESTERASE FAMILY MEMBER"/>
    <property type="match status" value="1"/>
</dbReference>
<dbReference type="InterPro" id="IPR029069">
    <property type="entry name" value="HotDog_dom_sf"/>
</dbReference>
<evidence type="ECO:0000256" key="2">
    <source>
        <dbReference type="ARBA" id="ARBA00022801"/>
    </source>
</evidence>
<organism evidence="4 5">
    <name type="scientific">Paracoccus stylophorae</name>
    <dbReference type="NCBI Taxonomy" id="659350"/>
    <lineage>
        <taxon>Bacteria</taxon>
        <taxon>Pseudomonadati</taxon>
        <taxon>Pseudomonadota</taxon>
        <taxon>Alphaproteobacteria</taxon>
        <taxon>Rhodobacterales</taxon>
        <taxon>Paracoccaceae</taxon>
        <taxon>Paracoccus</taxon>
    </lineage>
</organism>
<reference evidence="4 5" key="1">
    <citation type="submission" date="2021-01" db="EMBL/GenBank/DDBJ databases">
        <title>Biogeographic distribution of Paracoccus.</title>
        <authorList>
            <person name="Hollensteiner J."/>
            <person name="Leineberger J."/>
            <person name="Brinkhoff T."/>
            <person name="Daniel R."/>
        </authorList>
    </citation>
    <scope>NUCLEOTIDE SEQUENCE [LARGE SCALE GENOMIC DNA]</scope>
    <source>
        <strain evidence="4 5">LMG25392</strain>
    </source>
</reference>
<dbReference type="Pfam" id="PF13279">
    <property type="entry name" value="4HBT_2"/>
    <property type="match status" value="1"/>
</dbReference>
<feature type="region of interest" description="Disordered" evidence="3">
    <location>
        <begin position="126"/>
        <end position="149"/>
    </location>
</feature>
<evidence type="ECO:0000256" key="1">
    <source>
        <dbReference type="ARBA" id="ARBA00005953"/>
    </source>
</evidence>
<evidence type="ECO:0000313" key="5">
    <source>
        <dbReference type="Proteomes" id="UP001218412"/>
    </source>
</evidence>
<proteinExistence type="inferred from homology"/>
<keyword evidence="5" id="KW-1185">Reference proteome</keyword>
<dbReference type="CDD" id="cd00586">
    <property type="entry name" value="4HBT"/>
    <property type="match status" value="1"/>
</dbReference>
<protein>
    <submittedName>
        <fullName evidence="4">Acyl-CoA thioesterase</fullName>
    </submittedName>
</protein>
<dbReference type="EMBL" id="CP067134">
    <property type="protein sequence ID" value="WCR09375.1"/>
    <property type="molecule type" value="Genomic_DNA"/>
</dbReference>
<gene>
    <name evidence="4" type="ORF">JHW45_09555</name>
</gene>
<dbReference type="Proteomes" id="UP001218412">
    <property type="component" value="Chromosome"/>
</dbReference>
<name>A0ABY7SQS3_9RHOB</name>
<dbReference type="InterPro" id="IPR050563">
    <property type="entry name" value="4-hydroxybenzoyl-CoA_TE"/>
</dbReference>
<dbReference type="SUPFAM" id="SSF54637">
    <property type="entry name" value="Thioesterase/thiol ester dehydrase-isomerase"/>
    <property type="match status" value="1"/>
</dbReference>
<sequence length="149" mass="16851">MGDREPPRSRAGYAVFQPMQTRWNDNDQYGHLYNATYVELFDEAMNMSLLDLGFLDHRAGGPIQVVVENGCTYFREVAYPDRLEIGLRIAHVGRSSIRVELGMFRAGEETEAARAHFTLVTVDNATRRPLPTPQAQREALQGLRRPTDG</sequence>